<keyword evidence="3" id="KW-0238">DNA-binding</keyword>
<dbReference type="GO" id="GO:0003700">
    <property type="term" value="F:DNA-binding transcription factor activity"/>
    <property type="evidence" value="ECO:0007669"/>
    <property type="project" value="InterPro"/>
</dbReference>
<dbReference type="NCBIfam" id="NF008722">
    <property type="entry name" value="PRK11716.1"/>
    <property type="match status" value="1"/>
</dbReference>
<dbReference type="Pfam" id="PF00126">
    <property type="entry name" value="HTH_1"/>
    <property type="match status" value="1"/>
</dbReference>
<evidence type="ECO:0000313" key="7">
    <source>
        <dbReference type="Proteomes" id="UP000294980"/>
    </source>
</evidence>
<dbReference type="InterPro" id="IPR005119">
    <property type="entry name" value="LysR_subst-bd"/>
</dbReference>
<dbReference type="InterPro" id="IPR036390">
    <property type="entry name" value="WH_DNA-bd_sf"/>
</dbReference>
<proteinExistence type="inferred from homology"/>
<keyword evidence="4" id="KW-0804">Transcription</keyword>
<organism evidence="6 7">
    <name type="scientific">Chromatocurvus halotolerans</name>
    <dbReference type="NCBI Taxonomy" id="1132028"/>
    <lineage>
        <taxon>Bacteria</taxon>
        <taxon>Pseudomonadati</taxon>
        <taxon>Pseudomonadota</taxon>
        <taxon>Gammaproteobacteria</taxon>
        <taxon>Cellvibrionales</taxon>
        <taxon>Halieaceae</taxon>
        <taxon>Chromatocurvus</taxon>
    </lineage>
</organism>
<feature type="domain" description="HTH lysR-type" evidence="5">
    <location>
        <begin position="1"/>
        <end position="32"/>
    </location>
</feature>
<dbReference type="GO" id="GO:0000976">
    <property type="term" value="F:transcription cis-regulatory region binding"/>
    <property type="evidence" value="ECO:0007669"/>
    <property type="project" value="TreeGrafter"/>
</dbReference>
<sequence>MSVSAVSRCVQRLEASVGQSLFERDRRSMRLTSAGSTLKHYAEQAVDDWDRVRRDLTSERDLVGEVSLFCSVTASFSVLSPVLESFRQAHPGVHIMLHAGDQADGVGRVLEGRDDVAVTVRPDTLAARLDFLTLTESSMCLCIPAADCATRQALKLDGQLAAPDFWSDVPFIVPERGITRDMIDAWFIGRGVTRPRLYAQVAGHEAIVAMVALGLGVGFAPEIVVRNSGFEAGIERLPLDPPLPDLRIGLCALRRRLRSPLVRSLWRVAARTYDLPV</sequence>
<evidence type="ECO:0000256" key="1">
    <source>
        <dbReference type="ARBA" id="ARBA00009437"/>
    </source>
</evidence>
<keyword evidence="2" id="KW-0805">Transcription regulation</keyword>
<protein>
    <submittedName>
        <fullName evidence="6">LysR family positive regulator for ilvC</fullName>
    </submittedName>
</protein>
<comment type="caution">
    <text evidence="6">The sequence shown here is derived from an EMBL/GenBank/DDBJ whole genome shotgun (WGS) entry which is preliminary data.</text>
</comment>
<dbReference type="SUPFAM" id="SSF46785">
    <property type="entry name" value="Winged helix' DNA-binding domain"/>
    <property type="match status" value="1"/>
</dbReference>
<dbReference type="Gene3D" id="3.40.190.290">
    <property type="match status" value="1"/>
</dbReference>
<reference evidence="6 7" key="1">
    <citation type="submission" date="2019-03" db="EMBL/GenBank/DDBJ databases">
        <title>Genomic Encyclopedia of Type Strains, Phase IV (KMG-IV): sequencing the most valuable type-strain genomes for metagenomic binning, comparative biology and taxonomic classification.</title>
        <authorList>
            <person name="Goeker M."/>
        </authorList>
    </citation>
    <scope>NUCLEOTIDE SEQUENCE [LARGE SCALE GENOMIC DNA]</scope>
    <source>
        <strain evidence="6 7">DSM 23344</strain>
    </source>
</reference>
<dbReference type="EMBL" id="SLWX01000011">
    <property type="protein sequence ID" value="TCO74846.1"/>
    <property type="molecule type" value="Genomic_DNA"/>
</dbReference>
<evidence type="ECO:0000256" key="4">
    <source>
        <dbReference type="ARBA" id="ARBA00023163"/>
    </source>
</evidence>
<dbReference type="PROSITE" id="PS50931">
    <property type="entry name" value="HTH_LYSR"/>
    <property type="match status" value="1"/>
</dbReference>
<evidence type="ECO:0000259" key="5">
    <source>
        <dbReference type="PROSITE" id="PS50931"/>
    </source>
</evidence>
<evidence type="ECO:0000256" key="2">
    <source>
        <dbReference type="ARBA" id="ARBA00023015"/>
    </source>
</evidence>
<dbReference type="Gene3D" id="1.10.10.10">
    <property type="entry name" value="Winged helix-like DNA-binding domain superfamily/Winged helix DNA-binding domain"/>
    <property type="match status" value="1"/>
</dbReference>
<dbReference type="AlphaFoldDB" id="A0A4R2KUN4"/>
<dbReference type="Proteomes" id="UP000294980">
    <property type="component" value="Unassembled WGS sequence"/>
</dbReference>
<keyword evidence="7" id="KW-1185">Reference proteome</keyword>
<gene>
    <name evidence="6" type="ORF">EV688_1113</name>
</gene>
<dbReference type="PANTHER" id="PTHR30126:SF81">
    <property type="entry name" value="HTH-TYPE TRANSCRIPTIONAL REGULATOR ILVY"/>
    <property type="match status" value="1"/>
</dbReference>
<dbReference type="InterPro" id="IPR000847">
    <property type="entry name" value="LysR_HTH_N"/>
</dbReference>
<comment type="similarity">
    <text evidence="1">Belongs to the LysR transcriptional regulatory family.</text>
</comment>
<accession>A0A4R2KUN4</accession>
<dbReference type="PANTHER" id="PTHR30126">
    <property type="entry name" value="HTH-TYPE TRANSCRIPTIONAL REGULATOR"/>
    <property type="match status" value="1"/>
</dbReference>
<dbReference type="Pfam" id="PF03466">
    <property type="entry name" value="LysR_substrate"/>
    <property type="match status" value="1"/>
</dbReference>
<evidence type="ECO:0000313" key="6">
    <source>
        <dbReference type="EMBL" id="TCO74846.1"/>
    </source>
</evidence>
<name>A0A4R2KUN4_9GAMM</name>
<dbReference type="InterPro" id="IPR036388">
    <property type="entry name" value="WH-like_DNA-bd_sf"/>
</dbReference>
<dbReference type="SUPFAM" id="SSF53850">
    <property type="entry name" value="Periplasmic binding protein-like II"/>
    <property type="match status" value="1"/>
</dbReference>
<evidence type="ECO:0000256" key="3">
    <source>
        <dbReference type="ARBA" id="ARBA00023125"/>
    </source>
</evidence>